<gene>
    <name evidence="2" type="ORF">WICPIJ_006794</name>
</gene>
<evidence type="ECO:0000256" key="1">
    <source>
        <dbReference type="SAM" id="MobiDB-lite"/>
    </source>
</evidence>
<keyword evidence="3" id="KW-1185">Reference proteome</keyword>
<evidence type="ECO:0000313" key="2">
    <source>
        <dbReference type="EMBL" id="KAH3682236.1"/>
    </source>
</evidence>
<feature type="region of interest" description="Disordered" evidence="1">
    <location>
        <begin position="24"/>
        <end position="53"/>
    </location>
</feature>
<dbReference type="EMBL" id="JAEUBG010003835">
    <property type="protein sequence ID" value="KAH3682236.1"/>
    <property type="molecule type" value="Genomic_DNA"/>
</dbReference>
<dbReference type="Proteomes" id="UP000774326">
    <property type="component" value="Unassembled WGS sequence"/>
</dbReference>
<name>A0A9P8TL27_WICPI</name>
<accession>A0A9P8TL27</accession>
<feature type="compositionally biased region" description="Polar residues" evidence="1">
    <location>
        <begin position="24"/>
        <end position="39"/>
    </location>
</feature>
<dbReference type="AlphaFoldDB" id="A0A9P8TL27"/>
<comment type="caution">
    <text evidence="2">The sequence shown here is derived from an EMBL/GenBank/DDBJ whole genome shotgun (WGS) entry which is preliminary data.</text>
</comment>
<organism evidence="2 3">
    <name type="scientific">Wickerhamomyces pijperi</name>
    <name type="common">Yeast</name>
    <name type="synonym">Pichia pijperi</name>
    <dbReference type="NCBI Taxonomy" id="599730"/>
    <lineage>
        <taxon>Eukaryota</taxon>
        <taxon>Fungi</taxon>
        <taxon>Dikarya</taxon>
        <taxon>Ascomycota</taxon>
        <taxon>Saccharomycotina</taxon>
        <taxon>Saccharomycetes</taxon>
        <taxon>Phaffomycetales</taxon>
        <taxon>Wickerhamomycetaceae</taxon>
        <taxon>Wickerhamomyces</taxon>
    </lineage>
</organism>
<proteinExistence type="predicted"/>
<evidence type="ECO:0000313" key="3">
    <source>
        <dbReference type="Proteomes" id="UP000774326"/>
    </source>
</evidence>
<protein>
    <submittedName>
        <fullName evidence="2">Uncharacterized protein</fullName>
    </submittedName>
</protein>
<reference evidence="2" key="1">
    <citation type="journal article" date="2021" name="Open Biol.">
        <title>Shared evolutionary footprints suggest mitochondrial oxidative damage underlies multiple complex I losses in fungi.</title>
        <authorList>
            <person name="Schikora-Tamarit M.A."/>
            <person name="Marcet-Houben M."/>
            <person name="Nosek J."/>
            <person name="Gabaldon T."/>
        </authorList>
    </citation>
    <scope>NUCLEOTIDE SEQUENCE</scope>
    <source>
        <strain evidence="2">CBS2887</strain>
    </source>
</reference>
<sequence length="143" mass="15551">MFTNESSCLRSSLKASFVSCLNLKNGSPSKPPNNSTYSKGNLKGAASNPTEPGEFEILVPKHSFEMLNDRRDVPLRIVTRFDGQFGQFFLDGMDGKSIGDCLHEPGVVTGDQDSHSLNPDIDLRSLPDLRHGLDNLSGEGLLS</sequence>
<reference evidence="2" key="2">
    <citation type="submission" date="2021-01" db="EMBL/GenBank/DDBJ databases">
        <authorList>
            <person name="Schikora-Tamarit M.A."/>
        </authorList>
    </citation>
    <scope>NUCLEOTIDE SEQUENCE</scope>
    <source>
        <strain evidence="2">CBS2887</strain>
    </source>
</reference>